<dbReference type="Pfam" id="PF16241">
    <property type="entry name" value="DUF4900"/>
    <property type="match status" value="1"/>
</dbReference>
<comment type="caution">
    <text evidence="1">The sequence shown here is derived from an EMBL/GenBank/DDBJ whole genome shotgun (WGS) entry which is preliminary data.</text>
</comment>
<dbReference type="Proteomes" id="UP001276150">
    <property type="component" value="Unassembled WGS sequence"/>
</dbReference>
<reference evidence="1 2" key="1">
    <citation type="submission" date="2022-11" db="EMBL/GenBank/DDBJ databases">
        <title>Deinococcus ZS9-10, Low Temperature and Draught-tolerating, UV-resistant Bacteria from Continental Antarctica.</title>
        <authorList>
            <person name="Cheng L."/>
        </authorList>
    </citation>
    <scope>NUCLEOTIDE SEQUENCE [LARGE SCALE GENOMIC DNA]</scope>
    <source>
        <strain evidence="1 2">ZS9-10</strain>
    </source>
</reference>
<keyword evidence="2" id="KW-1185">Reference proteome</keyword>
<evidence type="ECO:0000313" key="1">
    <source>
        <dbReference type="EMBL" id="MDV6374597.1"/>
    </source>
</evidence>
<dbReference type="EMBL" id="JAPMIV010000012">
    <property type="protein sequence ID" value="MDV6374597.1"/>
    <property type="molecule type" value="Genomic_DNA"/>
</dbReference>
<name>A0ABU4DQ88_9DEIO</name>
<proteinExistence type="predicted"/>
<accession>A0ABU4DQ88</accession>
<dbReference type="RefSeq" id="WP_317639918.1">
    <property type="nucleotide sequence ID" value="NZ_JAPMIV010000012.1"/>
</dbReference>
<evidence type="ECO:0000313" key="2">
    <source>
        <dbReference type="Proteomes" id="UP001276150"/>
    </source>
</evidence>
<gene>
    <name evidence="1" type="ORF">ORD21_08340</name>
</gene>
<protein>
    <submittedName>
        <fullName evidence="1">DUF4900 domain-containing protein</fullName>
    </submittedName>
</protein>
<organism evidence="1 2">
    <name type="scientific">Deinococcus arenicola</name>
    <dbReference type="NCBI Taxonomy" id="2994950"/>
    <lineage>
        <taxon>Bacteria</taxon>
        <taxon>Thermotogati</taxon>
        <taxon>Deinococcota</taxon>
        <taxon>Deinococci</taxon>
        <taxon>Deinococcales</taxon>
        <taxon>Deinococcaceae</taxon>
        <taxon>Deinococcus</taxon>
    </lineage>
</organism>
<sequence>MIVIVLFMLILLAGVLAASLQLGLSSRQSTADQASTLRAQYAAESGLALARSRLQDVQAMLSFSSPRITGGAGLKLAPNVKISAVQDWVSRLCGTATWQDMYDGRQPGARGFLDKTPAPDDDADEKFYPSAQKCTPAGLTLSSQFALFANIVTPEAYQILPASEAPATNTEARQVFWQNLLTQTGKSTAGSTTLTSKVGIDRVLRLTSNHSRIYLAVRELNAAATEGTAGRIRRTITASGTQTGLWWFDIVQPSLLDATIQTDYQTSATGGVIYFTSRTNFQGPLKTNDVFAFSNTSGSNTPSFSGKLTSAGCINRTETAIDITCTREPGVRVGSGSNPTLNRNFTGTDSAKSTAIQSYIANNSVNINYNGITPNFAGQYQPFPTNSGNQSNAANGLDESGQPLINERGLVLGSTQVGVQLYVGDANGNQVTQYDAAQRKWTEPNPAYQYIKPATSVSCNSDFDVNGCTYTYSSTIYRVDANKNISQKTGNGAWTAVSGKFNGVIYKAGGVSILGPGRGTSTSSDSVTAARPALASFSGITLAATGDVAIRSDLAMSQTPCTYDEYTTIQVQPPCADRNNVMGIFSSTGDVTVSRQAPDNVVLQTAMMSSQQEFNVEGYDNIDRGSRGVVKFTGSLVEKYYGPNGLSGTRCVTYYSNGNCRTTQPFEAGYGRDYSYDRRFLDGLAPPYYPVSPKWDFYDASSRDGDFSDLLWKQATAP</sequence>
<dbReference type="InterPro" id="IPR032601">
    <property type="entry name" value="DUF4900"/>
</dbReference>